<comment type="pathway">
    <text evidence="2">Amino-acid biosynthesis; L-tryptophan biosynthesis; L-tryptophan from chorismate: step 5/5.</text>
</comment>
<keyword evidence="12" id="KW-1185">Reference proteome</keyword>
<evidence type="ECO:0000256" key="6">
    <source>
        <dbReference type="ARBA" id="ARBA00022898"/>
    </source>
</evidence>
<proteinExistence type="predicted"/>
<keyword evidence="5" id="KW-0822">Tryptophan biosynthesis</keyword>
<dbReference type="EMBL" id="JAVIJP010000054">
    <property type="protein sequence ID" value="KAL3624132.1"/>
    <property type="molecule type" value="Genomic_DNA"/>
</dbReference>
<dbReference type="AlphaFoldDB" id="A0ABD3C3K2"/>
<organism evidence="11 12">
    <name type="scientific">Castilleja foliolosa</name>
    <dbReference type="NCBI Taxonomy" id="1961234"/>
    <lineage>
        <taxon>Eukaryota</taxon>
        <taxon>Viridiplantae</taxon>
        <taxon>Streptophyta</taxon>
        <taxon>Embryophyta</taxon>
        <taxon>Tracheophyta</taxon>
        <taxon>Spermatophyta</taxon>
        <taxon>Magnoliopsida</taxon>
        <taxon>eudicotyledons</taxon>
        <taxon>Gunneridae</taxon>
        <taxon>Pentapetalae</taxon>
        <taxon>asterids</taxon>
        <taxon>lamiids</taxon>
        <taxon>Lamiales</taxon>
        <taxon>Orobanchaceae</taxon>
        <taxon>Pedicularideae</taxon>
        <taxon>Castillejinae</taxon>
        <taxon>Castilleja</taxon>
    </lineage>
</organism>
<keyword evidence="6" id="KW-0663">Pyridoxal phosphate</keyword>
<dbReference type="PANTHER" id="PTHR48077:SF6">
    <property type="entry name" value="TRYPTOPHAN SYNTHASE"/>
    <property type="match status" value="1"/>
</dbReference>
<evidence type="ECO:0000256" key="7">
    <source>
        <dbReference type="ARBA" id="ARBA00023141"/>
    </source>
</evidence>
<comment type="caution">
    <text evidence="11">The sequence shown here is derived from an EMBL/GenBank/DDBJ whole genome shotgun (WGS) entry which is preliminary data.</text>
</comment>
<dbReference type="PANTHER" id="PTHR48077">
    <property type="entry name" value="TRYPTOPHAN SYNTHASE-RELATED"/>
    <property type="match status" value="1"/>
</dbReference>
<dbReference type="Pfam" id="PF00291">
    <property type="entry name" value="PALP"/>
    <property type="match status" value="1"/>
</dbReference>
<dbReference type="InterPro" id="IPR001926">
    <property type="entry name" value="TrpB-like_PALP"/>
</dbReference>
<evidence type="ECO:0000256" key="2">
    <source>
        <dbReference type="ARBA" id="ARBA00004733"/>
    </source>
</evidence>
<evidence type="ECO:0000256" key="8">
    <source>
        <dbReference type="ARBA" id="ARBA00023239"/>
    </source>
</evidence>
<keyword evidence="8 11" id="KW-0456">Lyase</keyword>
<comment type="catalytic activity">
    <reaction evidence="9">
        <text>(1S,2R)-1-C-(indol-3-yl)glycerol 3-phosphate + L-serine = D-glyceraldehyde 3-phosphate + L-tryptophan + H2O</text>
        <dbReference type="Rhea" id="RHEA:10532"/>
        <dbReference type="ChEBI" id="CHEBI:15377"/>
        <dbReference type="ChEBI" id="CHEBI:33384"/>
        <dbReference type="ChEBI" id="CHEBI:57912"/>
        <dbReference type="ChEBI" id="CHEBI:58866"/>
        <dbReference type="ChEBI" id="CHEBI:59776"/>
        <dbReference type="EC" id="4.2.1.20"/>
    </reaction>
</comment>
<evidence type="ECO:0000256" key="1">
    <source>
        <dbReference type="ARBA" id="ARBA00001933"/>
    </source>
</evidence>
<evidence type="ECO:0000256" key="5">
    <source>
        <dbReference type="ARBA" id="ARBA00022822"/>
    </source>
</evidence>
<dbReference type="Proteomes" id="UP001632038">
    <property type="component" value="Unassembled WGS sequence"/>
</dbReference>
<evidence type="ECO:0000313" key="11">
    <source>
        <dbReference type="EMBL" id="KAL3624132.1"/>
    </source>
</evidence>
<gene>
    <name evidence="11" type="primary">TRPB2_1</name>
    <name evidence="11" type="ORF">CASFOL_032948</name>
</gene>
<evidence type="ECO:0000259" key="10">
    <source>
        <dbReference type="Pfam" id="PF00291"/>
    </source>
</evidence>
<comment type="cofactor">
    <cofactor evidence="1">
        <name>pyridoxal 5'-phosphate</name>
        <dbReference type="ChEBI" id="CHEBI:597326"/>
    </cofactor>
</comment>
<dbReference type="Gene3D" id="3.40.50.1100">
    <property type="match status" value="2"/>
</dbReference>
<protein>
    <recommendedName>
        <fullName evidence="3">tryptophan synthase</fullName>
        <ecNumber evidence="3">4.2.1.20</ecNumber>
    </recommendedName>
</protein>
<dbReference type="EC" id="4.2.1.20" evidence="3"/>
<feature type="domain" description="Tryptophan synthase beta chain-like PALP" evidence="10">
    <location>
        <begin position="116"/>
        <end position="194"/>
    </location>
</feature>
<accession>A0ABD3C3K2</accession>
<evidence type="ECO:0000256" key="4">
    <source>
        <dbReference type="ARBA" id="ARBA00022605"/>
    </source>
</evidence>
<evidence type="ECO:0000256" key="9">
    <source>
        <dbReference type="ARBA" id="ARBA00049047"/>
    </source>
</evidence>
<reference evidence="12" key="1">
    <citation type="journal article" date="2024" name="IScience">
        <title>Strigolactones Initiate the Formation of Haustorium-like Structures in Castilleja.</title>
        <authorList>
            <person name="Buerger M."/>
            <person name="Peterson D."/>
            <person name="Chory J."/>
        </authorList>
    </citation>
    <scope>NUCLEOTIDE SEQUENCE [LARGE SCALE GENOMIC DNA]</scope>
</reference>
<evidence type="ECO:0000313" key="12">
    <source>
        <dbReference type="Proteomes" id="UP001632038"/>
    </source>
</evidence>
<dbReference type="InterPro" id="IPR023026">
    <property type="entry name" value="Trp_synth_beta/beta-like"/>
</dbReference>
<name>A0ABD3C3K2_9LAMI</name>
<keyword evidence="4" id="KW-0028">Amino-acid biosynthesis</keyword>
<sequence length="195" mass="21790">MAQSVYLSTPLKNISFKVGDDRCLGFSSPKKIPFHPRLLPSSRVQTRAAAIETPSQWYNLISDLKIKPPPPLHPKTFEPIKPEDLSPLFPDELIKQEVSNERFINIPDEVIDVYGLWRPTPLIRAKRLEKLLGTPARIYYKYEGGSPAGSHKPNTAVPQAWYNAQQGVKNLVTETGAGQWGSSLAFASSLFGYEL</sequence>
<evidence type="ECO:0000256" key="3">
    <source>
        <dbReference type="ARBA" id="ARBA00012043"/>
    </source>
</evidence>
<dbReference type="SUPFAM" id="SSF53686">
    <property type="entry name" value="Tryptophan synthase beta subunit-like PLP-dependent enzymes"/>
    <property type="match status" value="1"/>
</dbReference>
<dbReference type="GO" id="GO:0004834">
    <property type="term" value="F:tryptophan synthase activity"/>
    <property type="evidence" value="ECO:0007669"/>
    <property type="project" value="UniProtKB-EC"/>
</dbReference>
<keyword evidence="7" id="KW-0057">Aromatic amino acid biosynthesis</keyword>
<dbReference type="InterPro" id="IPR036052">
    <property type="entry name" value="TrpB-like_PALP_sf"/>
</dbReference>